<dbReference type="PRINTS" id="PR00371">
    <property type="entry name" value="FPNCR"/>
</dbReference>
<keyword evidence="6" id="KW-0274">FAD</keyword>
<dbReference type="Proteomes" id="UP000037953">
    <property type="component" value="Unassembled WGS sequence"/>
</dbReference>
<protein>
    <recommendedName>
        <fullName evidence="3">assimilatory sulfite reductase (NADPH)</fullName>
        <ecNumber evidence="3">1.8.1.2</ecNumber>
    </recommendedName>
</protein>
<evidence type="ECO:0000256" key="5">
    <source>
        <dbReference type="ARBA" id="ARBA00022643"/>
    </source>
</evidence>
<dbReference type="Pfam" id="PF00175">
    <property type="entry name" value="NAD_binding_1"/>
    <property type="match status" value="1"/>
</dbReference>
<dbReference type="InterPro" id="IPR029039">
    <property type="entry name" value="Flavoprotein-like_sf"/>
</dbReference>
<evidence type="ECO:0000256" key="10">
    <source>
        <dbReference type="ARBA" id="ARBA00052219"/>
    </source>
</evidence>
<feature type="domain" description="Flavodoxin-like" evidence="11">
    <location>
        <begin position="58"/>
        <end position="195"/>
    </location>
</feature>
<dbReference type="EC" id="1.8.1.2" evidence="3"/>
<evidence type="ECO:0000313" key="13">
    <source>
        <dbReference type="EMBL" id="KPE50874.1"/>
    </source>
</evidence>
<keyword evidence="4" id="KW-0285">Flavoprotein</keyword>
<dbReference type="SUPFAM" id="SSF63380">
    <property type="entry name" value="Riboflavin synthase domain-like"/>
    <property type="match status" value="1"/>
</dbReference>
<keyword evidence="9" id="KW-0198">Cysteine biosynthesis</keyword>
<evidence type="ECO:0000256" key="4">
    <source>
        <dbReference type="ARBA" id="ARBA00022630"/>
    </source>
</evidence>
<comment type="catalytic activity">
    <reaction evidence="10">
        <text>hydrogen sulfide + 3 NADP(+) + 3 H2O = sulfite + 3 NADPH + 4 H(+)</text>
        <dbReference type="Rhea" id="RHEA:13801"/>
        <dbReference type="ChEBI" id="CHEBI:15377"/>
        <dbReference type="ChEBI" id="CHEBI:15378"/>
        <dbReference type="ChEBI" id="CHEBI:17359"/>
        <dbReference type="ChEBI" id="CHEBI:29919"/>
        <dbReference type="ChEBI" id="CHEBI:57783"/>
        <dbReference type="ChEBI" id="CHEBI:58349"/>
        <dbReference type="EC" id="1.8.1.2"/>
    </reaction>
</comment>
<dbReference type="Pfam" id="PF00667">
    <property type="entry name" value="FAD_binding_1"/>
    <property type="match status" value="1"/>
</dbReference>
<dbReference type="OrthoDB" id="9789468at2"/>
<dbReference type="PANTHER" id="PTHR19384:SF128">
    <property type="entry name" value="NADPH OXIDOREDUCTASE A"/>
    <property type="match status" value="1"/>
</dbReference>
<dbReference type="InterPro" id="IPR001433">
    <property type="entry name" value="OxRdtase_FAD/NAD-bd"/>
</dbReference>
<dbReference type="InterPro" id="IPR039261">
    <property type="entry name" value="FNR_nucleotide-bd"/>
</dbReference>
<dbReference type="Gene3D" id="3.40.50.360">
    <property type="match status" value="1"/>
</dbReference>
<dbReference type="FunFam" id="3.40.50.80:FF:000001">
    <property type="entry name" value="NADPH--cytochrome P450 reductase 1"/>
    <property type="match status" value="1"/>
</dbReference>
<organism evidence="13 14">
    <name type="scientific">Chryseobacterium indologenes</name>
    <name type="common">Flavobacterium indologenes</name>
    <dbReference type="NCBI Taxonomy" id="253"/>
    <lineage>
        <taxon>Bacteria</taxon>
        <taxon>Pseudomonadati</taxon>
        <taxon>Bacteroidota</taxon>
        <taxon>Flavobacteriia</taxon>
        <taxon>Flavobacteriales</taxon>
        <taxon>Weeksellaceae</taxon>
        <taxon>Chryseobacterium group</taxon>
        <taxon>Chryseobacterium</taxon>
    </lineage>
</organism>
<dbReference type="Gene3D" id="1.20.990.10">
    <property type="entry name" value="NADPH-cytochrome p450 Reductase, Chain A, domain 3"/>
    <property type="match status" value="1"/>
</dbReference>
<keyword evidence="7" id="KW-0521">NADP</keyword>
<evidence type="ECO:0000313" key="14">
    <source>
        <dbReference type="Proteomes" id="UP000037953"/>
    </source>
</evidence>
<evidence type="ECO:0000256" key="9">
    <source>
        <dbReference type="ARBA" id="ARBA00023192"/>
    </source>
</evidence>
<comment type="caution">
    <text evidence="13">The sequence shown here is derived from an EMBL/GenBank/DDBJ whole genome shotgun (WGS) entry which is preliminary data.</text>
</comment>
<evidence type="ECO:0000256" key="6">
    <source>
        <dbReference type="ARBA" id="ARBA00022827"/>
    </source>
</evidence>
<dbReference type="GO" id="GO:0004783">
    <property type="term" value="F:sulfite reductase (NADPH) activity"/>
    <property type="evidence" value="ECO:0007669"/>
    <property type="project" value="UniProtKB-EC"/>
</dbReference>
<name>A0A0N0IVY2_CHRID</name>
<dbReference type="Gene3D" id="3.40.50.80">
    <property type="entry name" value="Nucleotide-binding domain of ferredoxin-NADP reductase (FNR) module"/>
    <property type="match status" value="1"/>
</dbReference>
<evidence type="ECO:0000259" key="11">
    <source>
        <dbReference type="PROSITE" id="PS50902"/>
    </source>
</evidence>
<proteinExistence type="predicted"/>
<evidence type="ECO:0000259" key="12">
    <source>
        <dbReference type="PROSITE" id="PS51384"/>
    </source>
</evidence>
<comment type="cofactor">
    <cofactor evidence="2">
        <name>FAD</name>
        <dbReference type="ChEBI" id="CHEBI:57692"/>
    </cofactor>
</comment>
<dbReference type="GO" id="GO:0019344">
    <property type="term" value="P:cysteine biosynthetic process"/>
    <property type="evidence" value="ECO:0007669"/>
    <property type="project" value="UniProtKB-KW"/>
</dbReference>
<dbReference type="AlphaFoldDB" id="A0A0N0IVY2"/>
<evidence type="ECO:0000256" key="3">
    <source>
        <dbReference type="ARBA" id="ARBA00012604"/>
    </source>
</evidence>
<dbReference type="InterPro" id="IPR001709">
    <property type="entry name" value="Flavoprot_Pyr_Nucl_cyt_Rdtase"/>
</dbReference>
<gene>
    <name evidence="13" type="ORF">AOB46_11695</name>
</gene>
<evidence type="ECO:0000256" key="7">
    <source>
        <dbReference type="ARBA" id="ARBA00022857"/>
    </source>
</evidence>
<dbReference type="GO" id="GO:0010181">
    <property type="term" value="F:FMN binding"/>
    <property type="evidence" value="ECO:0007669"/>
    <property type="project" value="InterPro"/>
</dbReference>
<dbReference type="Pfam" id="PF00258">
    <property type="entry name" value="Flavodoxin_1"/>
    <property type="match status" value="1"/>
</dbReference>
<evidence type="ECO:0000256" key="1">
    <source>
        <dbReference type="ARBA" id="ARBA00001917"/>
    </source>
</evidence>
<evidence type="ECO:0000256" key="8">
    <source>
        <dbReference type="ARBA" id="ARBA00023002"/>
    </source>
</evidence>
<sequence length="570" mass="63598">MLSESKLNVLQQISGDFSRDEAIWASGYLAGLAGGTLTTAVKPPQQTEITGPDAVEKITLAYGTETGNSKKLATGLASVIKKKGIQVKLADLSQYKPKDLSKEEFFFVVISTQGEGEPPALARKFYDYIYENEINLSHLRFGVLALGDSSYPLFCKTGEDIDFRFETLGGQRIIPLKKCDTDYDQEASQWIEQVFETVSKSADSRTKNSSVSKVPAGRKKYQGKVSSVINLNDITSEKETYHIEIETEESLVYRPGAALGIVPLNSKSVVDEIISLTGIDAEKQIETSKVTDTAAELLRKHLNISYLLKSVVAQYGKITGHSIPEVRLSLLDLLKIYPVKNSGEFEEVIQILTGQAPRLYSISSSPEAHGENQIHITVAKSEFFIDHEKHNGLCSGFLSGFKEGEDIEFYIQEAGHFKLPGTSKDIIMIGPGTGIAPFRSFLWERDAVSAEGRNWLFFGDRNFVSDFLYQSEIQDFLKTGSLTNLDLAFSRDTDEKVYVQHKLEQKAQEVFYWLEGGASVYVCGAKEPMSRDVEQTLLNIIQNEGKRSKEEAFQYLEDMELNGRYAKDVY</sequence>
<dbReference type="PROSITE" id="PS50902">
    <property type="entry name" value="FLAVODOXIN_LIKE"/>
    <property type="match status" value="1"/>
</dbReference>
<keyword evidence="9" id="KW-0028">Amino-acid biosynthesis</keyword>
<comment type="cofactor">
    <cofactor evidence="1">
        <name>FMN</name>
        <dbReference type="ChEBI" id="CHEBI:58210"/>
    </cofactor>
</comment>
<dbReference type="EMBL" id="LJOD01000007">
    <property type="protein sequence ID" value="KPE50874.1"/>
    <property type="molecule type" value="Genomic_DNA"/>
</dbReference>
<dbReference type="GO" id="GO:0050660">
    <property type="term" value="F:flavin adenine dinucleotide binding"/>
    <property type="evidence" value="ECO:0007669"/>
    <property type="project" value="TreeGrafter"/>
</dbReference>
<dbReference type="PATRIC" id="fig|253.9.peg.4181"/>
<dbReference type="GO" id="GO:0005829">
    <property type="term" value="C:cytosol"/>
    <property type="evidence" value="ECO:0007669"/>
    <property type="project" value="TreeGrafter"/>
</dbReference>
<dbReference type="InterPro" id="IPR003097">
    <property type="entry name" value="CysJ-like_FAD-binding"/>
</dbReference>
<keyword evidence="5" id="KW-0288">FMN</keyword>
<feature type="domain" description="FAD-binding FR-type" evidence="12">
    <location>
        <begin position="218"/>
        <end position="420"/>
    </location>
</feature>
<dbReference type="InterPro" id="IPR001094">
    <property type="entry name" value="Flavdoxin-like"/>
</dbReference>
<reference evidence="14" key="2">
    <citation type="submission" date="2015-09" db="EMBL/GenBank/DDBJ databases">
        <title>Draft genome sequence of a multidrug-resistant Chryseobacterium indologenes isolate from Malaysia.</title>
        <authorList>
            <person name="Yu C.Y."/>
            <person name="Ang G.Y."/>
            <person name="Chan K.-G."/>
        </authorList>
    </citation>
    <scope>NUCLEOTIDE SEQUENCE [LARGE SCALE GENOMIC DNA]</scope>
    <source>
        <strain evidence="14">CI_885</strain>
    </source>
</reference>
<dbReference type="InterPro" id="IPR023173">
    <property type="entry name" value="NADPH_Cyt_P450_Rdtase_alpha"/>
</dbReference>
<dbReference type="SUPFAM" id="SSF52343">
    <property type="entry name" value="Ferredoxin reductase-like, C-terminal NADP-linked domain"/>
    <property type="match status" value="1"/>
</dbReference>
<dbReference type="InterPro" id="IPR017927">
    <property type="entry name" value="FAD-bd_FR_type"/>
</dbReference>
<dbReference type="InterPro" id="IPR008254">
    <property type="entry name" value="Flavodoxin/NO_synth"/>
</dbReference>
<dbReference type="PRINTS" id="PR00369">
    <property type="entry name" value="FLAVODOXIN"/>
</dbReference>
<dbReference type="PROSITE" id="PS51384">
    <property type="entry name" value="FAD_FR"/>
    <property type="match status" value="1"/>
</dbReference>
<dbReference type="InterPro" id="IPR017938">
    <property type="entry name" value="Riboflavin_synthase-like_b-brl"/>
</dbReference>
<accession>A0A0N0IVY2</accession>
<keyword evidence="8" id="KW-0560">Oxidoreductase</keyword>
<dbReference type="PANTHER" id="PTHR19384">
    <property type="entry name" value="NITRIC OXIDE SYNTHASE-RELATED"/>
    <property type="match status" value="1"/>
</dbReference>
<evidence type="ECO:0000256" key="2">
    <source>
        <dbReference type="ARBA" id="ARBA00001974"/>
    </source>
</evidence>
<dbReference type="SUPFAM" id="SSF52218">
    <property type="entry name" value="Flavoproteins"/>
    <property type="match status" value="1"/>
</dbReference>
<dbReference type="RefSeq" id="WP_062699496.1">
    <property type="nucleotide sequence ID" value="NZ_LJOD01000007.1"/>
</dbReference>
<reference evidence="13 14" key="1">
    <citation type="journal article" date="2015" name="Genom Data">
        <title>Draft genome sequence of a multidrug-resistant Chryseobacterium indologenes isolate from Malaysia.</title>
        <authorList>
            <person name="Yu C.Y."/>
            <person name="Ang G.Y."/>
            <person name="Cheng H.J."/>
            <person name="Cheong Y.M."/>
            <person name="Yin W.F."/>
            <person name="Chan K.G."/>
        </authorList>
    </citation>
    <scope>NUCLEOTIDE SEQUENCE [LARGE SCALE GENOMIC DNA]</scope>
    <source>
        <strain evidence="13 14">CI_885</strain>
    </source>
</reference>
<dbReference type="Gene3D" id="2.40.30.10">
    <property type="entry name" value="Translation factors"/>
    <property type="match status" value="1"/>
</dbReference>